<organism evidence="1 2">
    <name type="scientific">Candidatus Methanocrinis natronophilus</name>
    <dbReference type="NCBI Taxonomy" id="3033396"/>
    <lineage>
        <taxon>Archaea</taxon>
        <taxon>Methanobacteriati</taxon>
        <taxon>Methanobacteriota</taxon>
        <taxon>Stenosarchaea group</taxon>
        <taxon>Methanomicrobia</taxon>
        <taxon>Methanotrichales</taxon>
        <taxon>Methanotrichaceae</taxon>
        <taxon>Methanocrinis</taxon>
    </lineage>
</organism>
<keyword evidence="2" id="KW-1185">Reference proteome</keyword>
<evidence type="ECO:0000313" key="2">
    <source>
        <dbReference type="Proteomes" id="UP001220010"/>
    </source>
</evidence>
<gene>
    <name evidence="1" type="ORF">P0O15_03710</name>
</gene>
<sequence length="17" mass="2189">MPKRHVPWWHDLTEEEV</sequence>
<protein>
    <submittedName>
        <fullName evidence="1">Uncharacterized protein</fullName>
    </submittedName>
</protein>
<proteinExistence type="predicted"/>
<dbReference type="EMBL" id="JARFPK010000010">
    <property type="protein sequence ID" value="MDF0590280.1"/>
    <property type="molecule type" value="Genomic_DNA"/>
</dbReference>
<dbReference type="Proteomes" id="UP001220010">
    <property type="component" value="Unassembled WGS sequence"/>
</dbReference>
<dbReference type="RefSeq" id="WP_316966085.1">
    <property type="nucleotide sequence ID" value="NZ_JARFPK010000010.1"/>
</dbReference>
<comment type="caution">
    <text evidence="1">The sequence shown here is derived from an EMBL/GenBank/DDBJ whole genome shotgun (WGS) entry which is preliminary data.</text>
</comment>
<evidence type="ECO:0000313" key="1">
    <source>
        <dbReference type="EMBL" id="MDF0590280.1"/>
    </source>
</evidence>
<accession>A0ABT5X6F8</accession>
<reference evidence="1 2" key="1">
    <citation type="submission" date="2023-03" db="EMBL/GenBank/DDBJ databases">
        <title>WGS of Methanotrichaceae archaeon Mx.</title>
        <authorList>
            <person name="Sorokin D.Y."/>
            <person name="Merkel A.Y."/>
        </authorList>
    </citation>
    <scope>NUCLEOTIDE SEQUENCE [LARGE SCALE GENOMIC DNA]</scope>
    <source>
        <strain evidence="1 2">Mx</strain>
    </source>
</reference>
<name>A0ABT5X6F8_9EURY</name>